<feature type="region of interest" description="Disordered" evidence="1">
    <location>
        <begin position="177"/>
        <end position="313"/>
    </location>
</feature>
<evidence type="ECO:0008006" key="4">
    <source>
        <dbReference type="Google" id="ProtNLM"/>
    </source>
</evidence>
<feature type="compositionally biased region" description="Gly residues" evidence="1">
    <location>
        <begin position="182"/>
        <end position="257"/>
    </location>
</feature>
<dbReference type="AlphaFoldDB" id="A0A835IRC4"/>
<comment type="caution">
    <text evidence="2">The sequence shown here is derived from an EMBL/GenBank/DDBJ whole genome shotgun (WGS) entry which is preliminary data.</text>
</comment>
<gene>
    <name evidence="2" type="ORF">IFM89_003835</name>
</gene>
<reference evidence="2 3" key="1">
    <citation type="submission" date="2020-10" db="EMBL/GenBank/DDBJ databases">
        <title>The Coptis chinensis genome and diversification of protoberbering-type alkaloids.</title>
        <authorList>
            <person name="Wang B."/>
            <person name="Shu S."/>
            <person name="Song C."/>
            <person name="Liu Y."/>
        </authorList>
    </citation>
    <scope>NUCLEOTIDE SEQUENCE [LARGE SCALE GENOMIC DNA]</scope>
    <source>
        <strain evidence="2">HL-2020</strain>
        <tissue evidence="2">Leaf</tissue>
    </source>
</reference>
<evidence type="ECO:0000313" key="3">
    <source>
        <dbReference type="Proteomes" id="UP000631114"/>
    </source>
</evidence>
<evidence type="ECO:0000313" key="2">
    <source>
        <dbReference type="EMBL" id="KAF9623690.1"/>
    </source>
</evidence>
<organism evidence="2 3">
    <name type="scientific">Coptis chinensis</name>
    <dbReference type="NCBI Taxonomy" id="261450"/>
    <lineage>
        <taxon>Eukaryota</taxon>
        <taxon>Viridiplantae</taxon>
        <taxon>Streptophyta</taxon>
        <taxon>Embryophyta</taxon>
        <taxon>Tracheophyta</taxon>
        <taxon>Spermatophyta</taxon>
        <taxon>Magnoliopsida</taxon>
        <taxon>Ranunculales</taxon>
        <taxon>Ranunculaceae</taxon>
        <taxon>Coptidoideae</taxon>
        <taxon>Coptis</taxon>
    </lineage>
</organism>
<feature type="compositionally biased region" description="Acidic residues" evidence="1">
    <location>
        <begin position="97"/>
        <end position="112"/>
    </location>
</feature>
<sequence>MTGLPCVHAIAVIRPLMPRKESWARYCSPYYHVNAFRATYAGFIFPFDNEKDWGKVQPENHVNHPPLERHPGHNRRTCPLGKGEGRKSKKSKQSAETNEDNEANETNEDNEVEPQNVDNNEGEPKVENVDNNEGEPQVNDIPITTRGGGRRGRDHNVNVHEVVNKPEVHEVVNDIPRATRGGRAGGRVGGTTGGSVCGRVGGTTGGRVGGTTGGTTGGTVGGTTGGTVGGTAGGRVGDTSGGTTGGRVGGTAGGTTGGRAENPRRYSTRSVASRGGGRGLGWWLGEDSQPPSTPGQSTPCPVFNESLTQSQPN</sequence>
<feature type="compositionally biased region" description="Low complexity" evidence="1">
    <location>
        <begin position="283"/>
        <end position="301"/>
    </location>
</feature>
<evidence type="ECO:0000256" key="1">
    <source>
        <dbReference type="SAM" id="MobiDB-lite"/>
    </source>
</evidence>
<feature type="region of interest" description="Disordered" evidence="1">
    <location>
        <begin position="56"/>
        <end position="154"/>
    </location>
</feature>
<accession>A0A835IRC4</accession>
<name>A0A835IRC4_9MAGN</name>
<protein>
    <recommendedName>
        <fullName evidence="4">Zinc finger PMZ-type domain-containing protein</fullName>
    </recommendedName>
</protein>
<dbReference type="EMBL" id="JADFTS010000001">
    <property type="protein sequence ID" value="KAF9623690.1"/>
    <property type="molecule type" value="Genomic_DNA"/>
</dbReference>
<dbReference type="Proteomes" id="UP000631114">
    <property type="component" value="Unassembled WGS sequence"/>
</dbReference>
<proteinExistence type="predicted"/>
<keyword evidence="3" id="KW-1185">Reference proteome</keyword>